<accession>A0ABZ3F6T1</accession>
<keyword evidence="1" id="KW-0472">Membrane</keyword>
<feature type="transmembrane region" description="Helical" evidence="1">
    <location>
        <begin position="537"/>
        <end position="560"/>
    </location>
</feature>
<name>A0ABZ3F6T1_9HELI</name>
<dbReference type="EMBL" id="CP145316">
    <property type="protein sequence ID" value="XAM17796.1"/>
    <property type="molecule type" value="Genomic_DNA"/>
</dbReference>
<feature type="transmembrane region" description="Helical" evidence="1">
    <location>
        <begin position="369"/>
        <end position="397"/>
    </location>
</feature>
<feature type="transmembrane region" description="Helical" evidence="1">
    <location>
        <begin position="123"/>
        <end position="142"/>
    </location>
</feature>
<feature type="transmembrane region" description="Helical" evidence="1">
    <location>
        <begin position="510"/>
        <end position="531"/>
    </location>
</feature>
<protein>
    <recommendedName>
        <fullName evidence="4">Glycosyltransferase RgtA/B/C/D-like domain-containing protein</fullName>
    </recommendedName>
</protein>
<gene>
    <name evidence="2" type="ORF">V3I05_08905</name>
</gene>
<reference evidence="2 3" key="1">
    <citation type="submission" date="2024-02" db="EMBL/GenBank/DDBJ databases">
        <title>Genome and pathogenicity analysis of Helicobacter mastomyrinus isolated from mice.</title>
        <authorList>
            <person name="Zhu L."/>
        </authorList>
    </citation>
    <scope>NUCLEOTIDE SEQUENCE [LARGE SCALE GENOMIC DNA]</scope>
    <source>
        <strain evidence="2 3">Hm-17</strain>
    </source>
</reference>
<dbReference type="PROSITE" id="PS51257">
    <property type="entry name" value="PROKAR_LIPOPROTEIN"/>
    <property type="match status" value="1"/>
</dbReference>
<evidence type="ECO:0000256" key="1">
    <source>
        <dbReference type="SAM" id="Phobius"/>
    </source>
</evidence>
<feature type="transmembrane region" description="Helical" evidence="1">
    <location>
        <begin position="342"/>
        <end position="363"/>
    </location>
</feature>
<organism evidence="2 3">
    <name type="scientific">Helicobacter mastomyrinus</name>
    <dbReference type="NCBI Taxonomy" id="287948"/>
    <lineage>
        <taxon>Bacteria</taxon>
        <taxon>Pseudomonadati</taxon>
        <taxon>Campylobacterota</taxon>
        <taxon>Epsilonproteobacteria</taxon>
        <taxon>Campylobacterales</taxon>
        <taxon>Helicobacteraceae</taxon>
        <taxon>Helicobacter</taxon>
    </lineage>
</organism>
<sequence>MIAKSKILILGAVAILLVACGLRVYYLQYKDIAHMDEILSIVLAEYNEYGWGKDFETYTIYTAEQMQEMSLWNDSTLKGTLNDVKRLWVNNRDDPHTNLYYSLLRLWHIGFIHTDLKQTFYRGVGLNFVFLLCGFACAFVLARRLFGESYFILVFLCLAFWNPASINNTLFIRPYALQEMSFLLFCYVLLRILQSFKKPLFNTSLFQCENYKHKVKKPIAIWSACIIVVLGFCVSLECFTHKVRYAQIVAHKVDTDTKYLGYEIKGKMLFPSHIFRDHSPYIVINPMLDSIHLESALDGAFTPLAIHIDGNPRYLIFDTKHNIQAGEILGRIPYTLHIAFKLYAMLALAYVIGCAVIICAGLLSYEVLILSSVTALLLLSGYFATIFVVMIYALATLWAYRARVYKDKLFFITAFVYTMLLSTLLYPRYFLAFTGGRGKEVGDKLNMDYVAQHFGANTQRFFDILSTQLSYGVICISFCGICLVLAQIIKYRATLLAYMKDSNKVLPPMSLALILGLCAFVWAFVVTFIAPYKDLRYIMSIFPILLLLPVYSLASMYNLVSCYLRKYTLPMLGGGGGYNALCYVVHRKHYTFK</sequence>
<evidence type="ECO:0008006" key="4">
    <source>
        <dbReference type="Google" id="ProtNLM"/>
    </source>
</evidence>
<keyword evidence="3" id="KW-1185">Reference proteome</keyword>
<keyword evidence="1" id="KW-0812">Transmembrane</keyword>
<feature type="transmembrane region" description="Helical" evidence="1">
    <location>
        <begin position="469"/>
        <end position="489"/>
    </location>
</feature>
<feature type="transmembrane region" description="Helical" evidence="1">
    <location>
        <begin position="148"/>
        <end position="164"/>
    </location>
</feature>
<dbReference type="Proteomes" id="UP001434737">
    <property type="component" value="Chromosome"/>
</dbReference>
<evidence type="ECO:0000313" key="3">
    <source>
        <dbReference type="Proteomes" id="UP001434737"/>
    </source>
</evidence>
<feature type="transmembrane region" description="Helical" evidence="1">
    <location>
        <begin position="7"/>
        <end position="26"/>
    </location>
</feature>
<keyword evidence="1" id="KW-1133">Transmembrane helix</keyword>
<feature type="transmembrane region" description="Helical" evidence="1">
    <location>
        <begin position="219"/>
        <end position="239"/>
    </location>
</feature>
<feature type="transmembrane region" description="Helical" evidence="1">
    <location>
        <begin position="409"/>
        <end position="429"/>
    </location>
</feature>
<dbReference type="RefSeq" id="WP_343353369.1">
    <property type="nucleotide sequence ID" value="NZ_CP145316.1"/>
</dbReference>
<proteinExistence type="predicted"/>
<evidence type="ECO:0000313" key="2">
    <source>
        <dbReference type="EMBL" id="XAM17796.1"/>
    </source>
</evidence>